<feature type="compositionally biased region" description="Low complexity" evidence="2">
    <location>
        <begin position="183"/>
        <end position="195"/>
    </location>
</feature>
<sequence>MITATVVESAVITSVRQLKYAWFLARSVKNYDNARDKEAFHKDQVLLAKQKSHKLTLENRQLLAQLEAAEKMEAEHQHEGQMEAQFLGDHAKLQALYHQCNTIVPQLLESQKLLMQRNQDVERLNRLLVQKTDEAIQIRAYSYLQSKKTPQRTPPPRRGTRASLDPARNSGTRTIQIPLDPIPGTKSPSGKSNPKSKAKLAATPAFADLLGTDVATLSGLIGKLEQLLVSDDVTVNVKKATPKKRNKQKSPVNKALVN</sequence>
<protein>
    <submittedName>
        <fullName evidence="3">Uncharacterized protein</fullName>
    </submittedName>
</protein>
<name>A0A8H7DII5_9AGAR</name>
<dbReference type="EMBL" id="JACAZI010000001">
    <property type="protein sequence ID" value="KAF7372581.1"/>
    <property type="molecule type" value="Genomic_DNA"/>
</dbReference>
<organism evidence="3 4">
    <name type="scientific">Mycena venus</name>
    <dbReference type="NCBI Taxonomy" id="2733690"/>
    <lineage>
        <taxon>Eukaryota</taxon>
        <taxon>Fungi</taxon>
        <taxon>Dikarya</taxon>
        <taxon>Basidiomycota</taxon>
        <taxon>Agaricomycotina</taxon>
        <taxon>Agaricomycetes</taxon>
        <taxon>Agaricomycetidae</taxon>
        <taxon>Agaricales</taxon>
        <taxon>Marasmiineae</taxon>
        <taxon>Mycenaceae</taxon>
        <taxon>Mycena</taxon>
    </lineage>
</organism>
<reference evidence="3" key="1">
    <citation type="submission" date="2020-05" db="EMBL/GenBank/DDBJ databases">
        <title>Mycena genomes resolve the evolution of fungal bioluminescence.</title>
        <authorList>
            <person name="Tsai I.J."/>
        </authorList>
    </citation>
    <scope>NUCLEOTIDE SEQUENCE</scope>
    <source>
        <strain evidence="3">CCC161011</strain>
    </source>
</reference>
<dbReference type="OrthoDB" id="3070190at2759"/>
<keyword evidence="4" id="KW-1185">Reference proteome</keyword>
<feature type="region of interest" description="Disordered" evidence="2">
    <location>
        <begin position="143"/>
        <end position="198"/>
    </location>
</feature>
<keyword evidence="1" id="KW-0175">Coiled coil</keyword>
<proteinExistence type="predicted"/>
<dbReference type="Proteomes" id="UP000620124">
    <property type="component" value="Unassembled WGS sequence"/>
</dbReference>
<evidence type="ECO:0000313" key="3">
    <source>
        <dbReference type="EMBL" id="KAF7372581.1"/>
    </source>
</evidence>
<gene>
    <name evidence="3" type="ORF">MVEN_00120800</name>
</gene>
<evidence type="ECO:0000313" key="4">
    <source>
        <dbReference type="Proteomes" id="UP000620124"/>
    </source>
</evidence>
<evidence type="ECO:0000256" key="2">
    <source>
        <dbReference type="SAM" id="MobiDB-lite"/>
    </source>
</evidence>
<evidence type="ECO:0000256" key="1">
    <source>
        <dbReference type="SAM" id="Coils"/>
    </source>
</evidence>
<accession>A0A8H7DII5</accession>
<dbReference type="AlphaFoldDB" id="A0A8H7DII5"/>
<feature type="coiled-coil region" evidence="1">
    <location>
        <begin position="52"/>
        <end position="79"/>
    </location>
</feature>
<comment type="caution">
    <text evidence="3">The sequence shown here is derived from an EMBL/GenBank/DDBJ whole genome shotgun (WGS) entry which is preliminary data.</text>
</comment>